<dbReference type="InterPro" id="IPR013159">
    <property type="entry name" value="DnaA_C"/>
</dbReference>
<dbReference type="SUPFAM" id="SSF48295">
    <property type="entry name" value="TrpR-like"/>
    <property type="match status" value="1"/>
</dbReference>
<dbReference type="RefSeq" id="WP_092056100.1">
    <property type="nucleotide sequence ID" value="NZ_FOJJ01000012.1"/>
</dbReference>
<dbReference type="SUPFAM" id="SSF143422">
    <property type="entry name" value="Transposase IS200-like"/>
    <property type="match status" value="1"/>
</dbReference>
<feature type="domain" description="Chromosomal replication initiator DnaA C-terminal" evidence="1">
    <location>
        <begin position="241"/>
        <end position="309"/>
    </location>
</feature>
<evidence type="ECO:0000259" key="2">
    <source>
        <dbReference type="SMART" id="SM01321"/>
    </source>
</evidence>
<reference evidence="3 4" key="1">
    <citation type="submission" date="2019-07" db="EMBL/GenBank/DDBJ databases">
        <title>Insights of Desulfuromonas acetexigens electromicrobiology.</title>
        <authorList>
            <person name="Katuri K."/>
            <person name="Sapireddy V."/>
            <person name="Shaw D.R."/>
            <person name="Saikaly P."/>
        </authorList>
    </citation>
    <scope>NUCLEOTIDE SEQUENCE [LARGE SCALE GENOMIC DNA]</scope>
    <source>
        <strain evidence="3 4">2873</strain>
    </source>
</reference>
<dbReference type="Pfam" id="PF01797">
    <property type="entry name" value="Y1_Tnp"/>
    <property type="match status" value="1"/>
</dbReference>
<dbReference type="InterPro" id="IPR002686">
    <property type="entry name" value="Transposase_17"/>
</dbReference>
<keyword evidence="4" id="KW-1185">Reference proteome</keyword>
<dbReference type="AlphaFoldDB" id="A0A550JJ97"/>
<evidence type="ECO:0000259" key="1">
    <source>
        <dbReference type="SMART" id="SM00760"/>
    </source>
</evidence>
<dbReference type="InterPro" id="IPR036515">
    <property type="entry name" value="Transposase_17_sf"/>
</dbReference>
<name>A0A550JJ97_9BACT</name>
<gene>
    <name evidence="3" type="ORF">FL622_04165</name>
</gene>
<dbReference type="GO" id="GO:0006270">
    <property type="term" value="P:DNA replication initiation"/>
    <property type="evidence" value="ECO:0007669"/>
    <property type="project" value="InterPro"/>
</dbReference>
<feature type="domain" description="Transposase IS200-like" evidence="2">
    <location>
        <begin position="9"/>
        <end position="123"/>
    </location>
</feature>
<dbReference type="Gene3D" id="3.30.70.1290">
    <property type="entry name" value="Transposase IS200-like"/>
    <property type="match status" value="1"/>
</dbReference>
<dbReference type="GO" id="GO:0006313">
    <property type="term" value="P:DNA transposition"/>
    <property type="evidence" value="ECO:0007669"/>
    <property type="project" value="InterPro"/>
</dbReference>
<dbReference type="Gene3D" id="1.10.1750.10">
    <property type="match status" value="1"/>
</dbReference>
<organism evidence="3 4">
    <name type="scientific">Trichloromonas acetexigens</name>
    <dbReference type="NCBI Taxonomy" id="38815"/>
    <lineage>
        <taxon>Bacteria</taxon>
        <taxon>Pseudomonadati</taxon>
        <taxon>Thermodesulfobacteriota</taxon>
        <taxon>Desulfuromonadia</taxon>
        <taxon>Desulfuromonadales</taxon>
        <taxon>Trichloromonadaceae</taxon>
        <taxon>Trichloromonas</taxon>
    </lineage>
</organism>
<dbReference type="Proteomes" id="UP000317155">
    <property type="component" value="Unassembled WGS sequence"/>
</dbReference>
<dbReference type="InterPro" id="IPR010921">
    <property type="entry name" value="Trp_repressor/repl_initiator"/>
</dbReference>
<sequence length="327" mass="36857">MPRQTRLDIPGLLQHVIVRGIERRNIFRTNTDRRDFVERLSRLLVETDTDCYAWALIPNHFHLLLKPKGCELKHFMRRLLTGYAVNFNKRYRRSGHLFQNRYKSIVCEEDAYLLELIRYIHLNPLRAGLVKNLEALARFPWCGHGVLLGNASMEGQSVKDVLTLFAEHPAPACKCYLAFVADGVAVGERPELVGGGLRRSCGQNISEEPQAFDERVLGGGDFVEKLSGLEPLKEGLAPKLDLGRLAHRVAEHFEIGIDELVERGRYPQRIAARDLFCYVAVRILGYSGVQAGKLLGLQRSAVSHAVRRGKVLAEQGGWRIESILVAN</sequence>
<protein>
    <submittedName>
        <fullName evidence="3">Transposase</fullName>
    </submittedName>
</protein>
<dbReference type="SMART" id="SM00760">
    <property type="entry name" value="Bac_DnaA_C"/>
    <property type="match status" value="1"/>
</dbReference>
<dbReference type="EMBL" id="VJVV01000002">
    <property type="protein sequence ID" value="TRO83286.1"/>
    <property type="molecule type" value="Genomic_DNA"/>
</dbReference>
<evidence type="ECO:0000313" key="3">
    <source>
        <dbReference type="EMBL" id="TRO83286.1"/>
    </source>
</evidence>
<evidence type="ECO:0000313" key="4">
    <source>
        <dbReference type="Proteomes" id="UP000317155"/>
    </source>
</evidence>
<accession>A0A550JJ97</accession>
<dbReference type="PANTHER" id="PTHR34322">
    <property type="entry name" value="TRANSPOSASE, Y1_TNP DOMAIN-CONTAINING"/>
    <property type="match status" value="1"/>
</dbReference>
<dbReference type="GO" id="GO:0043565">
    <property type="term" value="F:sequence-specific DNA binding"/>
    <property type="evidence" value="ECO:0007669"/>
    <property type="project" value="InterPro"/>
</dbReference>
<dbReference type="SMART" id="SM01321">
    <property type="entry name" value="Y1_Tnp"/>
    <property type="match status" value="1"/>
</dbReference>
<dbReference type="PANTHER" id="PTHR34322:SF2">
    <property type="entry name" value="TRANSPOSASE IS200-LIKE DOMAIN-CONTAINING PROTEIN"/>
    <property type="match status" value="1"/>
</dbReference>
<dbReference type="OrthoDB" id="9800147at2"/>
<proteinExistence type="predicted"/>
<dbReference type="GO" id="GO:0005524">
    <property type="term" value="F:ATP binding"/>
    <property type="evidence" value="ECO:0007669"/>
    <property type="project" value="InterPro"/>
</dbReference>
<dbReference type="GO" id="GO:0006275">
    <property type="term" value="P:regulation of DNA replication"/>
    <property type="evidence" value="ECO:0007669"/>
    <property type="project" value="InterPro"/>
</dbReference>
<comment type="caution">
    <text evidence="3">The sequence shown here is derived from an EMBL/GenBank/DDBJ whole genome shotgun (WGS) entry which is preliminary data.</text>
</comment>
<dbReference type="GO" id="GO:0004803">
    <property type="term" value="F:transposase activity"/>
    <property type="evidence" value="ECO:0007669"/>
    <property type="project" value="InterPro"/>
</dbReference>